<keyword evidence="3" id="KW-0486">Methionine biosynthesis</keyword>
<organism evidence="6 7">
    <name type="scientific">Methanosarcina siciliae C2J</name>
    <dbReference type="NCBI Taxonomy" id="1434118"/>
    <lineage>
        <taxon>Archaea</taxon>
        <taxon>Methanobacteriati</taxon>
        <taxon>Methanobacteriota</taxon>
        <taxon>Stenosarchaea group</taxon>
        <taxon>Methanomicrobia</taxon>
        <taxon>Methanosarcinales</taxon>
        <taxon>Methanosarcinaceae</taxon>
        <taxon>Methanosarcina</taxon>
    </lineage>
</organism>
<evidence type="ECO:0000256" key="3">
    <source>
        <dbReference type="ARBA" id="ARBA00023167"/>
    </source>
</evidence>
<dbReference type="HOGENOM" id="CLU_043239_0_0_2"/>
<dbReference type="PANTHER" id="PTHR48108">
    <property type="entry name" value="CBS DOMAIN-CONTAINING PROTEIN CBSX2, CHLOROPLASTIC"/>
    <property type="match status" value="1"/>
</dbReference>
<dbReference type="InterPro" id="IPR051462">
    <property type="entry name" value="CBS_domain-containing"/>
</dbReference>
<keyword evidence="2" id="KW-0677">Repeat</keyword>
<gene>
    <name evidence="6" type="ORF">MSSAC_2171</name>
</gene>
<dbReference type="Pfam" id="PF01837">
    <property type="entry name" value="HcyBio"/>
    <property type="match status" value="1"/>
</dbReference>
<dbReference type="SUPFAM" id="SSF54631">
    <property type="entry name" value="CBS-domain pair"/>
    <property type="match status" value="1"/>
</dbReference>
<dbReference type="Proteomes" id="UP000033123">
    <property type="component" value="Chromosome"/>
</dbReference>
<dbReference type="RefSeq" id="WP_048171957.1">
    <property type="nucleotide sequence ID" value="NZ_CP009508.1"/>
</dbReference>
<accession>A0A0E3LD71</accession>
<keyword evidence="4" id="KW-0129">CBS domain</keyword>
<reference evidence="6 7" key="1">
    <citation type="submission" date="2014-07" db="EMBL/GenBank/DDBJ databases">
        <title>Methanogenic archaea and the global carbon cycle.</title>
        <authorList>
            <person name="Henriksen J.R."/>
            <person name="Luke J."/>
            <person name="Reinhart S."/>
            <person name="Benedict M.N."/>
            <person name="Youngblut N.D."/>
            <person name="Metcalf M.E."/>
            <person name="Whitaker R.J."/>
            <person name="Metcalf W.W."/>
        </authorList>
    </citation>
    <scope>NUCLEOTIDE SEQUENCE [LARGE SCALE GENOMIC DNA]</scope>
    <source>
        <strain evidence="6 7">C2J</strain>
    </source>
</reference>
<feature type="domain" description="CBS" evidence="5">
    <location>
        <begin position="446"/>
        <end position="500"/>
    </location>
</feature>
<dbReference type="InterPro" id="IPR000644">
    <property type="entry name" value="CBS_dom"/>
</dbReference>
<evidence type="ECO:0000313" key="6">
    <source>
        <dbReference type="EMBL" id="AKB36761.1"/>
    </source>
</evidence>
<dbReference type="PIRSF" id="PIRSF004698">
    <property type="entry name" value="UCP004698_CBS_MJ0100"/>
    <property type="match status" value="1"/>
</dbReference>
<evidence type="ECO:0000259" key="5">
    <source>
        <dbReference type="PROSITE" id="PS51371"/>
    </source>
</evidence>
<dbReference type="PATRIC" id="fig|1434118.4.peg.2780"/>
<sequence length="500" mass="54408">MVEKSVHEINKKIEDGSVNVVTAEEMVGIVESLGVEGAAREVDVVTTGTFGAMCSSGLMLNLGHSEPPIKIQKLWFNNVEAYSGLAAVDAYLGAAQISDTRGIQYGGAHVIEDLLRRKEIDVHATSYGTDCYPRKVLDTRITLDDLNEAVLLNPRNAYQKYAAATNSSKRILNTYMGELLPNFGNVTYSGAGVLSPLSNDPTYETIGMGTRIFMGGAQGYIIGNGTQHSPSSSFGTLMLKGNLKEMSSDYIRAASFAGYGTTLYMGIGIPIPILNEKIAASTAVRDEDIFTDILDYAVGSRDKPVIKQVNYAELRSGSVELEGKNTPTSSLSSFKNARKIANELKEWVKHGKFFVSIPVERLSHEGSAKSMKQTQPVPLVKDVMADFIVTIKKDQTVQDAAKKIWENSFNHLAVVSDTGELVGILTAWDISKAVAENIFDSVESVMTKKVLTCAPNEPVDLAARRLDRYGVSAMPVIDTQRKVLGIITSDNISKLLARRY</sequence>
<evidence type="ECO:0000256" key="1">
    <source>
        <dbReference type="ARBA" id="ARBA00022605"/>
    </source>
</evidence>
<evidence type="ECO:0000313" key="7">
    <source>
        <dbReference type="Proteomes" id="UP000033123"/>
    </source>
</evidence>
<dbReference type="KEGG" id="msj:MSSAC_2171"/>
<dbReference type="GeneID" id="24860647"/>
<protein>
    <submittedName>
        <fullName evidence="6">Inosine-5'-monophosphate dehydrogenase</fullName>
    </submittedName>
</protein>
<dbReference type="InterPro" id="IPR016426">
    <property type="entry name" value="MA1821-like"/>
</dbReference>
<dbReference type="PANTHER" id="PTHR48108:SF30">
    <property type="entry name" value="L-ASPARTATE SEMIALDEHYDE SULFURTRANSFERASE"/>
    <property type="match status" value="1"/>
</dbReference>
<keyword evidence="1" id="KW-0028">Amino-acid biosynthesis</keyword>
<dbReference type="Pfam" id="PF00571">
    <property type="entry name" value="CBS"/>
    <property type="match status" value="2"/>
</dbReference>
<dbReference type="InterPro" id="IPR046342">
    <property type="entry name" value="CBS_dom_sf"/>
</dbReference>
<name>A0A0E3LD71_9EURY</name>
<proteinExistence type="predicted"/>
<dbReference type="GO" id="GO:0009086">
    <property type="term" value="P:methionine biosynthetic process"/>
    <property type="evidence" value="ECO:0007669"/>
    <property type="project" value="UniProtKB-KW"/>
</dbReference>
<feature type="domain" description="CBS" evidence="5">
    <location>
        <begin position="384"/>
        <end position="441"/>
    </location>
</feature>
<evidence type="ECO:0000256" key="2">
    <source>
        <dbReference type="ARBA" id="ARBA00022737"/>
    </source>
</evidence>
<dbReference type="EMBL" id="CP009508">
    <property type="protein sequence ID" value="AKB36761.1"/>
    <property type="molecule type" value="Genomic_DNA"/>
</dbReference>
<dbReference type="PROSITE" id="PS51371">
    <property type="entry name" value="CBS"/>
    <property type="match status" value="2"/>
</dbReference>
<dbReference type="SMART" id="SM00116">
    <property type="entry name" value="CBS"/>
    <property type="match status" value="2"/>
</dbReference>
<dbReference type="InterPro" id="IPR002708">
    <property type="entry name" value="HcyBio"/>
</dbReference>
<dbReference type="Gene3D" id="3.10.580.10">
    <property type="entry name" value="CBS-domain"/>
    <property type="match status" value="1"/>
</dbReference>
<dbReference type="AlphaFoldDB" id="A0A0E3LD71"/>
<dbReference type="STRING" id="1434118.MSSAC_2171"/>
<evidence type="ECO:0000256" key="4">
    <source>
        <dbReference type="PROSITE-ProRule" id="PRU00703"/>
    </source>
</evidence>